<dbReference type="Pfam" id="PF15351">
    <property type="entry name" value="JCAD"/>
    <property type="match status" value="2"/>
</dbReference>
<feature type="region of interest" description="Disordered" evidence="1">
    <location>
        <begin position="1403"/>
        <end position="1438"/>
    </location>
</feature>
<comment type="caution">
    <text evidence="2">The sequence shown here is derived from an EMBL/GenBank/DDBJ whole genome shotgun (WGS) entry which is preliminary data.</text>
</comment>
<feature type="compositionally biased region" description="Polar residues" evidence="1">
    <location>
        <begin position="311"/>
        <end position="322"/>
    </location>
</feature>
<feature type="compositionally biased region" description="Polar residues" evidence="1">
    <location>
        <begin position="1038"/>
        <end position="1054"/>
    </location>
</feature>
<feature type="compositionally biased region" description="Polar residues" evidence="1">
    <location>
        <begin position="790"/>
        <end position="804"/>
    </location>
</feature>
<dbReference type="GO" id="GO:0005912">
    <property type="term" value="C:adherens junction"/>
    <property type="evidence" value="ECO:0007669"/>
    <property type="project" value="TreeGrafter"/>
</dbReference>
<dbReference type="GO" id="GO:1903589">
    <property type="term" value="P:positive regulation of blood vessel endothelial cell proliferation involved in sprouting angiogenesis"/>
    <property type="evidence" value="ECO:0007669"/>
    <property type="project" value="TreeGrafter"/>
</dbReference>
<feature type="region of interest" description="Disordered" evidence="1">
    <location>
        <begin position="14"/>
        <end position="123"/>
    </location>
</feature>
<evidence type="ECO:0000313" key="2">
    <source>
        <dbReference type="EMBL" id="KAF5889697.1"/>
    </source>
</evidence>
<proteinExistence type="predicted"/>
<dbReference type="EMBL" id="QNUK01000777">
    <property type="protein sequence ID" value="KAF5889697.1"/>
    <property type="molecule type" value="Genomic_DNA"/>
</dbReference>
<feature type="region of interest" description="Disordered" evidence="1">
    <location>
        <begin position="1236"/>
        <end position="1255"/>
    </location>
</feature>
<feature type="region of interest" description="Disordered" evidence="1">
    <location>
        <begin position="1010"/>
        <end position="1069"/>
    </location>
</feature>
<feature type="compositionally biased region" description="Basic and acidic residues" evidence="1">
    <location>
        <begin position="112"/>
        <end position="123"/>
    </location>
</feature>
<feature type="region of interest" description="Disordered" evidence="1">
    <location>
        <begin position="720"/>
        <end position="759"/>
    </location>
</feature>
<feature type="compositionally biased region" description="Basic and acidic residues" evidence="1">
    <location>
        <begin position="81"/>
        <end position="92"/>
    </location>
</feature>
<feature type="compositionally biased region" description="Low complexity" evidence="1">
    <location>
        <begin position="15"/>
        <end position="31"/>
    </location>
</feature>
<accession>A0A8J4WSZ9</accession>
<dbReference type="Proteomes" id="UP000727407">
    <property type="component" value="Unassembled WGS sequence"/>
</dbReference>
<evidence type="ECO:0000256" key="1">
    <source>
        <dbReference type="SAM" id="MobiDB-lite"/>
    </source>
</evidence>
<reference evidence="2" key="1">
    <citation type="submission" date="2020-07" db="EMBL/GenBank/DDBJ databases">
        <title>Clarias magur genome sequencing, assembly and annotation.</title>
        <authorList>
            <person name="Kushwaha B."/>
            <person name="Kumar R."/>
            <person name="Das P."/>
            <person name="Joshi C.G."/>
            <person name="Kumar D."/>
            <person name="Nagpure N.S."/>
            <person name="Pandey M."/>
            <person name="Agarwal S."/>
            <person name="Srivastava S."/>
            <person name="Singh M."/>
            <person name="Sahoo L."/>
            <person name="Jayasankar P."/>
            <person name="Meher P.K."/>
            <person name="Koringa P.G."/>
            <person name="Iquebal M.A."/>
            <person name="Das S.P."/>
            <person name="Bit A."/>
            <person name="Patnaik S."/>
            <person name="Patel N."/>
            <person name="Shah T.M."/>
            <person name="Hinsu A."/>
            <person name="Jena J.K."/>
        </authorList>
    </citation>
    <scope>NUCLEOTIDE SEQUENCE</scope>
    <source>
        <strain evidence="2">CIFAMagur01</strain>
        <tissue evidence="2">Testis</tissue>
    </source>
</reference>
<dbReference type="InterPro" id="IPR028221">
    <property type="entry name" value="JCAD"/>
</dbReference>
<dbReference type="PANTHER" id="PTHR34757">
    <property type="entry name" value="JUNCTIONAL PROTEIN ASSOCIATED WITH CORONARY ARTERY DISEASE"/>
    <property type="match status" value="1"/>
</dbReference>
<feature type="compositionally biased region" description="Polar residues" evidence="1">
    <location>
        <begin position="269"/>
        <end position="281"/>
    </location>
</feature>
<feature type="compositionally biased region" description="Basic and acidic residues" evidence="1">
    <location>
        <begin position="161"/>
        <end position="192"/>
    </location>
</feature>
<keyword evidence="3" id="KW-1185">Reference proteome</keyword>
<feature type="compositionally biased region" description="Polar residues" evidence="1">
    <location>
        <begin position="722"/>
        <end position="758"/>
    </location>
</feature>
<protein>
    <submittedName>
        <fullName evidence="2">Junctional protein associated with coronary artery disease-like</fullName>
    </submittedName>
</protein>
<feature type="compositionally biased region" description="Polar residues" evidence="1">
    <location>
        <begin position="1710"/>
        <end position="1727"/>
    </location>
</feature>
<dbReference type="PANTHER" id="PTHR34757:SF2">
    <property type="entry name" value="JUNCTIONAL CADHERIN 5-ASSOCIATED A"/>
    <property type="match status" value="1"/>
</dbReference>
<feature type="region of interest" description="Disordered" evidence="1">
    <location>
        <begin position="660"/>
        <end position="688"/>
    </location>
</feature>
<dbReference type="GO" id="GO:0032587">
    <property type="term" value="C:ruffle membrane"/>
    <property type="evidence" value="ECO:0007669"/>
    <property type="project" value="TreeGrafter"/>
</dbReference>
<feature type="region of interest" description="Disordered" evidence="1">
    <location>
        <begin position="227"/>
        <end position="362"/>
    </location>
</feature>
<feature type="compositionally biased region" description="Basic and acidic residues" evidence="1">
    <location>
        <begin position="227"/>
        <end position="245"/>
    </location>
</feature>
<name>A0A8J4WSZ9_CLAMG</name>
<feature type="compositionally biased region" description="Basic and acidic residues" evidence="1">
    <location>
        <begin position="1813"/>
        <end position="1845"/>
    </location>
</feature>
<gene>
    <name evidence="2" type="ORF">DAT39_020602</name>
</gene>
<feature type="region of interest" description="Disordered" evidence="1">
    <location>
        <begin position="152"/>
        <end position="192"/>
    </location>
</feature>
<sequence length="1904" mass="213206">MYSVEDLLISHGYKISSNNNVPPSHSSSSSIHEQRPPTRSNSRCEITDKRTGHGAANGYKADSVYDGCVKQTSIQGGPTDTEIRDKNQRTEEDNANIVDGHSPGGTLTSDNGFHDGHREVYTPLRPDRDASFWRRRGQDFNVLLDYTDIRESQGKKLGGPHKAEGMQRRPESALTTEEHRRERQRRADSARARERDLALYQWKMAAERKYQSLGTEEWRPAVGLGRHVSESEAEKWAQEQRRPRTAEGAVPPRTKAKSQSLPRMAMPSDSIQYLSMSSTGQDPFGGYRINGHQSGLPQGRSLSEGEGRGWTGNSRSDLQSAPPSKPRFSRPLRPPSYEVHQQMRGSSEMLSGDFVPHPRDRTPLPFSRQDYFAQELGGSGMEPPGYIPPPSYRRQPVIRGGHRIYANSLGNYQYRGDTYMQGPAMAEVQEWFMRQTGMAWPNNYRDGRRSMPCRRQAYPGYGEEHVGNVQYIPFDDPRVRHLSGGRMDGNSLTDADKIRSIRKDIPITSICKKSPDDSAFLLTGKSFSSTEASNSSISDCVNEAVMHKEVSGEMINSKTTNDENFNRYPASPDYPNAFQTSPQQKPSTVQQFCETVTQVKTFEAQTAAENKKNKKKIKETMFCLVSVPINTVVNKEATDPNNNEKVSSLVVLPTENSMTQSCSKEMPKNANNNEQLIQSSSSLNTKKAKRAPLRKEIIDVWSLQANADKELCYAGSWPGEQYKNQETQTGSIEGSRKTNTQYPQTQVIHDPPSSTDSGLGTECSVNYKCPIKFQKNFSLSCNSAFSQTKMDSSSSIRSPVQFVTSSSPPSPNRQPPLRQNAPKLRSLNGQEAFGQFLLKPVNRRPWDAIGELESFNKELQDQNAKQKATDQAIEDLDEALRNILEVDNPSTEFIKPELATHRVKQPHSPETQLKNDNLDLRLDLEHRCVTQTSKEFRELESALSTLTGSFVHPDIPPRQDMDGGFVSYESLCLVQDDLSMDTLDIPVPKESLLKDVGLTVYTAIPDSVKLESPVGLSPESPMLTSPSDTSEACEAAHITSSDSGGDQNTNSPDISANHKHPNSNVCFDHKNVSENSKVNADSGRSPHIHAVRRQHFTFMADYDDDDDGPYLSNEKSVADEHLEALLSQEKANSMPTEDLSNLYQIQCAKGIPVHESIEQRAARILGIDVPVEALVVSQDCKQDQEDEHSDKQSTEKPEFVRQCMKLRSNEETQHVSKKYKQVIEPSVHTLKLMEKSDTAIGEDRDSTGDTSTKESHTASLVLDLPEFPPNKLRLSLPVTEDEDLTLSVCGGEKKVMLAADLCEGQPDKSIVYHPSSVCRNGETSAERVNPVVEDESMSCVSAFKKEIQKGRGEEEMGKERTENRVQEDNVLEGEEEQFVMNEMKVNEWQAAFEIKIDDDIDGKRDEEEETKEEVVERTIHSPESMGCSVSGPQSRSGTVVKREITLPDNFSMTTDSDSPEDEDIKSVSEKFSLAVLSDQHLTLISITRTPAVFRDDDKNRSDKPHCDMFSSPVFPQAPNFIYDCLVFKTGVQSMLILIIKELNVAMMSLGPTNFFDRITGEAITKVARPKLQQRAFSFHKQFSSEDNDDVAQATKAVDVNSITALPKVSELRKRFEHISNSPSHCWDMNRKERIARRLEGIDSDIQFSLPSAGLVTNRLLEEDTPRYSRATDLCDPCIVPVQHFSKDDLGLSDPHTSESVSLHRSRMETHMSQTEPAYNPSSAVTAEQESKAERIARYKAERRRQLCERYRILLDEEPSTDHASQYSRVRRDPEGSERHHRRQVEGKDEVEHNANIASVSAGRITAQASVEQEYSKEQTDVFSEHERRMNLENQKRAHDPGRMHGEGVAADHSVPYIDTSGETRSSGEPEVSGSPKVSQPAKQVASPRDPISEQQAHDILHKQG</sequence>
<dbReference type="OrthoDB" id="8669630at2759"/>
<organism evidence="2 3">
    <name type="scientific">Clarias magur</name>
    <name type="common">Asian catfish</name>
    <name type="synonym">Macropteronotus magur</name>
    <dbReference type="NCBI Taxonomy" id="1594786"/>
    <lineage>
        <taxon>Eukaryota</taxon>
        <taxon>Metazoa</taxon>
        <taxon>Chordata</taxon>
        <taxon>Craniata</taxon>
        <taxon>Vertebrata</taxon>
        <taxon>Euteleostomi</taxon>
        <taxon>Actinopterygii</taxon>
        <taxon>Neopterygii</taxon>
        <taxon>Teleostei</taxon>
        <taxon>Ostariophysi</taxon>
        <taxon>Siluriformes</taxon>
        <taxon>Clariidae</taxon>
        <taxon>Clarias</taxon>
    </lineage>
</organism>
<feature type="compositionally biased region" description="Polar residues" evidence="1">
    <location>
        <begin position="660"/>
        <end position="685"/>
    </location>
</feature>
<feature type="region of interest" description="Disordered" evidence="1">
    <location>
        <begin position="790"/>
        <end position="821"/>
    </location>
</feature>
<feature type="compositionally biased region" description="Basic and acidic residues" evidence="1">
    <location>
        <begin position="1769"/>
        <end position="1792"/>
    </location>
</feature>
<feature type="compositionally biased region" description="Basic and acidic residues" evidence="1">
    <location>
        <begin position="1895"/>
        <end position="1904"/>
    </location>
</feature>
<evidence type="ECO:0000313" key="3">
    <source>
        <dbReference type="Proteomes" id="UP000727407"/>
    </source>
</evidence>
<feature type="region of interest" description="Disordered" evidence="1">
    <location>
        <begin position="1710"/>
        <end position="1730"/>
    </location>
</feature>
<feature type="region of interest" description="Disordered" evidence="1">
    <location>
        <begin position="1758"/>
        <end position="1904"/>
    </location>
</feature>
<feature type="non-terminal residue" evidence="2">
    <location>
        <position position="1904"/>
    </location>
</feature>